<keyword evidence="2" id="KW-1185">Reference proteome</keyword>
<proteinExistence type="predicted"/>
<accession>A0A328P7T9</accession>
<gene>
    <name evidence="1" type="ORF">CA260_05810</name>
</gene>
<name>A0A328P7T9_9GAMM</name>
<reference evidence="1 2" key="1">
    <citation type="journal article" date="2018" name="Genet. Mol. Biol.">
        <title>The genome sequence of Dyella jiangningensis FCAV SCS01 from a lignocellulose-decomposing microbial consortium metagenome reveals potential for biotechnological applications.</title>
        <authorList>
            <person name="Desiderato J.G."/>
            <person name="Alvarenga D.O."/>
            <person name="Constancio M.T.L."/>
            <person name="Alves L.M.C."/>
            <person name="Varani A.M."/>
        </authorList>
    </citation>
    <scope>NUCLEOTIDE SEQUENCE [LARGE SCALE GENOMIC DNA]</scope>
    <source>
        <strain evidence="1 2">FCAV SCS01</strain>
    </source>
</reference>
<dbReference type="EMBL" id="NFZS01000001">
    <property type="protein sequence ID" value="RAO77393.1"/>
    <property type="molecule type" value="Genomic_DNA"/>
</dbReference>
<sequence length="70" mass="7776">MSQVADRRVACCEHCRFRRDDPREIERRLPGLVSFSSAYGASIGASALCEVHDAWVSPEDGCSSFRTVEV</sequence>
<dbReference type="AlphaFoldDB" id="A0A328P7T9"/>
<evidence type="ECO:0000313" key="2">
    <source>
        <dbReference type="Proteomes" id="UP000248926"/>
    </source>
</evidence>
<evidence type="ECO:0000313" key="1">
    <source>
        <dbReference type="EMBL" id="RAO77393.1"/>
    </source>
</evidence>
<dbReference type="Proteomes" id="UP000248926">
    <property type="component" value="Unassembled WGS sequence"/>
</dbReference>
<protein>
    <submittedName>
        <fullName evidence="1">Uncharacterized protein</fullName>
    </submittedName>
</protein>
<comment type="caution">
    <text evidence="1">The sequence shown here is derived from an EMBL/GenBank/DDBJ whole genome shotgun (WGS) entry which is preliminary data.</text>
</comment>
<organism evidence="1 2">
    <name type="scientific">Dyella jiangningensis</name>
    <dbReference type="NCBI Taxonomy" id="1379159"/>
    <lineage>
        <taxon>Bacteria</taxon>
        <taxon>Pseudomonadati</taxon>
        <taxon>Pseudomonadota</taxon>
        <taxon>Gammaproteobacteria</taxon>
        <taxon>Lysobacterales</taxon>
        <taxon>Rhodanobacteraceae</taxon>
        <taxon>Dyella</taxon>
    </lineage>
</organism>